<proteinExistence type="predicted"/>
<organism evidence="1 2">
    <name type="scientific">Paenibacillus roseopurpureus</name>
    <dbReference type="NCBI Taxonomy" id="2918901"/>
    <lineage>
        <taxon>Bacteria</taxon>
        <taxon>Bacillati</taxon>
        <taxon>Bacillota</taxon>
        <taxon>Bacilli</taxon>
        <taxon>Bacillales</taxon>
        <taxon>Paenibacillaceae</taxon>
        <taxon>Paenibacillus</taxon>
    </lineage>
</organism>
<dbReference type="SUPFAM" id="SSF49695">
    <property type="entry name" value="gamma-Crystallin-like"/>
    <property type="match status" value="1"/>
</dbReference>
<protein>
    <submittedName>
        <fullName evidence="1">Uncharacterized protein</fullName>
    </submittedName>
</protein>
<reference evidence="1" key="1">
    <citation type="submission" date="2022-02" db="EMBL/GenBank/DDBJ databases">
        <title>Paenibacillus sp. MBLB1832 Whole Genome Shotgun Sequencing.</title>
        <authorList>
            <person name="Hwang C.Y."/>
            <person name="Cho E.-S."/>
            <person name="Seo M.-J."/>
        </authorList>
    </citation>
    <scope>NUCLEOTIDE SEQUENCE</scope>
    <source>
        <strain evidence="1">MBLB1832</strain>
    </source>
</reference>
<name>A0AA96LRF8_9BACL</name>
<accession>A0AA96LRF8</accession>
<gene>
    <name evidence="1" type="ORF">MJB10_03455</name>
</gene>
<dbReference type="InterPro" id="IPR011024">
    <property type="entry name" value="G_crystallin-like"/>
</dbReference>
<dbReference type="Proteomes" id="UP001304650">
    <property type="component" value="Chromosome"/>
</dbReference>
<dbReference type="RefSeq" id="WP_314801759.1">
    <property type="nucleotide sequence ID" value="NZ_CP130319.1"/>
</dbReference>
<sequence length="76" mass="8287">MPTFIVTQLHSLFQEIPNDAISSLKVPAGRTVTAYADDNFAGTAWTFTSDNSNLTTTGNDNVISSFKIQSYLLIQS</sequence>
<evidence type="ECO:0000313" key="2">
    <source>
        <dbReference type="Proteomes" id="UP001304650"/>
    </source>
</evidence>
<dbReference type="Gene3D" id="2.60.20.10">
    <property type="entry name" value="Crystallins"/>
    <property type="match status" value="1"/>
</dbReference>
<keyword evidence="2" id="KW-1185">Reference proteome</keyword>
<dbReference type="EMBL" id="CP130319">
    <property type="protein sequence ID" value="WNR45206.1"/>
    <property type="molecule type" value="Genomic_DNA"/>
</dbReference>
<evidence type="ECO:0000313" key="1">
    <source>
        <dbReference type="EMBL" id="WNR45206.1"/>
    </source>
</evidence>
<dbReference type="AlphaFoldDB" id="A0AA96LRF8"/>
<dbReference type="KEGG" id="proo:MJB10_03455"/>